<dbReference type="InterPro" id="IPR001680">
    <property type="entry name" value="WD40_rpt"/>
</dbReference>
<feature type="repeat" description="WD" evidence="3">
    <location>
        <begin position="54"/>
        <end position="86"/>
    </location>
</feature>
<dbReference type="PANTHER" id="PTHR13720:SF11">
    <property type="entry name" value="ECHINODERM MICROTUBULE-ASSOCIATED PROTEIN-LIKE 4"/>
    <property type="match status" value="1"/>
</dbReference>
<feature type="repeat" description="WD" evidence="3">
    <location>
        <begin position="201"/>
        <end position="235"/>
    </location>
</feature>
<keyword evidence="2" id="KW-0677">Repeat</keyword>
<name>A0A2G9RXX4_AQUCT</name>
<dbReference type="GO" id="GO:0072686">
    <property type="term" value="C:mitotic spindle"/>
    <property type="evidence" value="ECO:0007669"/>
    <property type="project" value="TreeGrafter"/>
</dbReference>
<accession>A0A2G9RXX4</accession>
<evidence type="ECO:0000256" key="2">
    <source>
        <dbReference type="ARBA" id="ARBA00022737"/>
    </source>
</evidence>
<evidence type="ECO:0000313" key="7">
    <source>
        <dbReference type="Proteomes" id="UP000228934"/>
    </source>
</evidence>
<proteinExistence type="predicted"/>
<keyword evidence="7" id="KW-1185">Reference proteome</keyword>
<dbReference type="Pfam" id="PF23414">
    <property type="entry name" value="Beta-prop_EML_2"/>
    <property type="match status" value="1"/>
</dbReference>
<evidence type="ECO:0000313" key="6">
    <source>
        <dbReference type="EMBL" id="PIO32758.1"/>
    </source>
</evidence>
<feature type="domain" description="EML-like second beta-propeller" evidence="5">
    <location>
        <begin position="152"/>
        <end position="235"/>
    </location>
</feature>
<dbReference type="InterPro" id="IPR015943">
    <property type="entry name" value="WD40/YVTN_repeat-like_dom_sf"/>
</dbReference>
<reference evidence="7" key="1">
    <citation type="journal article" date="2017" name="Nat. Commun.">
        <title>The North American bullfrog draft genome provides insight into hormonal regulation of long noncoding RNA.</title>
        <authorList>
            <person name="Hammond S.A."/>
            <person name="Warren R.L."/>
            <person name="Vandervalk B.P."/>
            <person name="Kucuk E."/>
            <person name="Khan H."/>
            <person name="Gibb E.A."/>
            <person name="Pandoh P."/>
            <person name="Kirk H."/>
            <person name="Zhao Y."/>
            <person name="Jones M."/>
            <person name="Mungall A.J."/>
            <person name="Coope R."/>
            <person name="Pleasance S."/>
            <person name="Moore R.A."/>
            <person name="Holt R.A."/>
            <person name="Round J.M."/>
            <person name="Ohora S."/>
            <person name="Walle B.V."/>
            <person name="Veldhoen N."/>
            <person name="Helbing C.C."/>
            <person name="Birol I."/>
        </authorList>
    </citation>
    <scope>NUCLEOTIDE SEQUENCE [LARGE SCALE GENOMIC DNA]</scope>
</reference>
<dbReference type="Proteomes" id="UP000228934">
    <property type="component" value="Unassembled WGS sequence"/>
</dbReference>
<dbReference type="Gene3D" id="2.130.10.10">
    <property type="entry name" value="YVTN repeat-like/Quinoprotein amine dehydrogenase"/>
    <property type="match status" value="2"/>
</dbReference>
<dbReference type="Pfam" id="PF00400">
    <property type="entry name" value="WD40"/>
    <property type="match status" value="1"/>
</dbReference>
<protein>
    <recommendedName>
        <fullName evidence="5">EML-like second beta-propeller domain-containing protein</fullName>
    </recommendedName>
</protein>
<evidence type="ECO:0000256" key="3">
    <source>
        <dbReference type="PROSITE-ProRule" id="PRU00221"/>
    </source>
</evidence>
<dbReference type="PROSITE" id="PS50082">
    <property type="entry name" value="WD_REPEATS_2"/>
    <property type="match status" value="2"/>
</dbReference>
<keyword evidence="1 3" id="KW-0853">WD repeat</keyword>
<dbReference type="EMBL" id="KV927514">
    <property type="protein sequence ID" value="PIO32758.1"/>
    <property type="molecule type" value="Genomic_DNA"/>
</dbReference>
<organism evidence="6 7">
    <name type="scientific">Aquarana catesbeiana</name>
    <name type="common">American bullfrog</name>
    <name type="synonym">Rana catesbeiana</name>
    <dbReference type="NCBI Taxonomy" id="8400"/>
    <lineage>
        <taxon>Eukaryota</taxon>
        <taxon>Metazoa</taxon>
        <taxon>Chordata</taxon>
        <taxon>Craniata</taxon>
        <taxon>Vertebrata</taxon>
        <taxon>Euteleostomi</taxon>
        <taxon>Amphibia</taxon>
        <taxon>Batrachia</taxon>
        <taxon>Anura</taxon>
        <taxon>Neobatrachia</taxon>
        <taxon>Ranoidea</taxon>
        <taxon>Ranidae</taxon>
        <taxon>Aquarana</taxon>
    </lineage>
</organism>
<dbReference type="SUPFAM" id="SSF50978">
    <property type="entry name" value="WD40 repeat-like"/>
    <property type="match status" value="1"/>
</dbReference>
<dbReference type="InterPro" id="IPR036322">
    <property type="entry name" value="WD40_repeat_dom_sf"/>
</dbReference>
<feature type="compositionally biased region" description="Acidic residues" evidence="4">
    <location>
        <begin position="292"/>
        <end position="307"/>
    </location>
</feature>
<dbReference type="OrthoDB" id="47802at2759"/>
<feature type="compositionally biased region" description="Low complexity" evidence="4">
    <location>
        <begin position="308"/>
        <end position="320"/>
    </location>
</feature>
<dbReference type="PROSITE" id="PS50294">
    <property type="entry name" value="WD_REPEATS_REGION"/>
    <property type="match status" value="2"/>
</dbReference>
<dbReference type="GO" id="GO:0000226">
    <property type="term" value="P:microtubule cytoskeleton organization"/>
    <property type="evidence" value="ECO:0007669"/>
    <property type="project" value="TreeGrafter"/>
</dbReference>
<feature type="region of interest" description="Disordered" evidence="4">
    <location>
        <begin position="256"/>
        <end position="351"/>
    </location>
</feature>
<dbReference type="InterPro" id="IPR055442">
    <property type="entry name" value="Beta-prop_EML-like_2nd"/>
</dbReference>
<dbReference type="PANTHER" id="PTHR13720">
    <property type="entry name" value="WD-40 REPEAT PROTEIN"/>
    <property type="match status" value="1"/>
</dbReference>
<gene>
    <name evidence="6" type="ORF">AB205_0009010</name>
</gene>
<evidence type="ECO:0000259" key="5">
    <source>
        <dbReference type="Pfam" id="PF23414"/>
    </source>
</evidence>
<evidence type="ECO:0000256" key="1">
    <source>
        <dbReference type="ARBA" id="ARBA00022574"/>
    </source>
</evidence>
<sequence length="351" mass="38571">FIVWVFYIYNILQVPDQYGTIRAVAEGKADQFLVGTSRNFVLRGTFNDGFQVEVQGHTDELWGLATHPFKDLLLTCAQDKQVCLWNSVDHTLEWTRLLEEPGHCADFHPSGIVVAIGTHSGRWFVLDAETRDLVSIHTDGNEQLSVMRYSVGVWPEGSDGTDINALVRSRNRKVIALADDFCKVHLFQYPCSKPKAPSHKYSAHSSHVTNVSFTHSDGHLISTGGKDMSIMQWRVIEKVSLSQNDNIVEISSASLPAVSEKVAQESSPTSEIPPANEEDSTPVESPATPVEDAVEAEVEPDGIEEQNEVQSEVSSPEPLETNGQAPSSEINEEIAESPTITESQGEDSPVS</sequence>
<dbReference type="InterPro" id="IPR050630">
    <property type="entry name" value="WD_repeat_EMAP"/>
</dbReference>
<dbReference type="GO" id="GO:0008017">
    <property type="term" value="F:microtubule binding"/>
    <property type="evidence" value="ECO:0007669"/>
    <property type="project" value="TreeGrafter"/>
</dbReference>
<feature type="non-terminal residue" evidence="6">
    <location>
        <position position="1"/>
    </location>
</feature>
<dbReference type="SMART" id="SM00320">
    <property type="entry name" value="WD40"/>
    <property type="match status" value="3"/>
</dbReference>
<dbReference type="AlphaFoldDB" id="A0A2G9RXX4"/>
<evidence type="ECO:0000256" key="4">
    <source>
        <dbReference type="SAM" id="MobiDB-lite"/>
    </source>
</evidence>